<dbReference type="InterPro" id="IPR005273">
    <property type="entry name" value="Ura-DNA_glyco_family4"/>
</dbReference>
<evidence type="ECO:0000313" key="14">
    <source>
        <dbReference type="Proteomes" id="UP000001400"/>
    </source>
</evidence>
<evidence type="ECO:0000256" key="5">
    <source>
        <dbReference type="ARBA" id="ARBA00022485"/>
    </source>
</evidence>
<evidence type="ECO:0000313" key="13">
    <source>
        <dbReference type="EMBL" id="ADD08081.1"/>
    </source>
</evidence>
<dbReference type="Pfam" id="PF03167">
    <property type="entry name" value="UDG"/>
    <property type="match status" value="1"/>
</dbReference>
<evidence type="ECO:0000256" key="6">
    <source>
        <dbReference type="ARBA" id="ARBA00022723"/>
    </source>
</evidence>
<evidence type="ECO:0000256" key="4">
    <source>
        <dbReference type="ARBA" id="ARBA00019403"/>
    </source>
</evidence>
<dbReference type="EC" id="3.2.2.27" evidence="3"/>
<keyword evidence="5" id="KW-0004">4Fe-4S</keyword>
<keyword evidence="14" id="KW-1185">Reference proteome</keyword>
<dbReference type="PANTHER" id="PTHR33693:SF1">
    <property type="entry name" value="TYPE-4 URACIL-DNA GLYCOSYLASE"/>
    <property type="match status" value="1"/>
</dbReference>
<dbReference type="Proteomes" id="UP000001400">
    <property type="component" value="Chromosome"/>
</dbReference>
<dbReference type="SMART" id="SM00986">
    <property type="entry name" value="UDG"/>
    <property type="match status" value="1"/>
</dbReference>
<name>B5IDK7_ACIB4</name>
<dbReference type="OrthoDB" id="8612at2157"/>
<evidence type="ECO:0000256" key="7">
    <source>
        <dbReference type="ARBA" id="ARBA00022763"/>
    </source>
</evidence>
<dbReference type="InterPro" id="IPR036895">
    <property type="entry name" value="Uracil-DNA_glycosylase-like_sf"/>
</dbReference>
<proteinExistence type="inferred from homology"/>
<keyword evidence="7" id="KW-0227">DNA damage</keyword>
<dbReference type="GO" id="GO:0046872">
    <property type="term" value="F:metal ion binding"/>
    <property type="evidence" value="ECO:0007669"/>
    <property type="project" value="UniProtKB-KW"/>
</dbReference>
<dbReference type="InterPro" id="IPR005122">
    <property type="entry name" value="Uracil-DNA_glycosylase-like"/>
</dbReference>
<evidence type="ECO:0000256" key="2">
    <source>
        <dbReference type="ARBA" id="ARBA00006521"/>
    </source>
</evidence>
<dbReference type="GO" id="GO:0006281">
    <property type="term" value="P:DNA repair"/>
    <property type="evidence" value="ECO:0007669"/>
    <property type="project" value="UniProtKB-KW"/>
</dbReference>
<dbReference type="Gene3D" id="3.40.470.10">
    <property type="entry name" value="Uracil-DNA glycosylase-like domain"/>
    <property type="match status" value="1"/>
</dbReference>
<dbReference type="GO" id="GO:0051539">
    <property type="term" value="F:4 iron, 4 sulfur cluster binding"/>
    <property type="evidence" value="ECO:0007669"/>
    <property type="project" value="UniProtKB-KW"/>
</dbReference>
<comment type="similarity">
    <text evidence="2">Belongs to the uracil-DNA glycosylase (UDG) superfamily. Type 4 (UDGa) family.</text>
</comment>
<reference evidence="13" key="1">
    <citation type="submission" date="2010-02" db="EMBL/GenBank/DDBJ databases">
        <title>Complete sequence of Aciduliprofundum boonei T469.</title>
        <authorList>
            <consortium name="US DOE Joint Genome Institute"/>
            <person name="Lucas S."/>
            <person name="Copeland A."/>
            <person name="Lapidus A."/>
            <person name="Cheng J.-F."/>
            <person name="Bruce D."/>
            <person name="Goodwin L."/>
            <person name="Pitluck S."/>
            <person name="Saunders E."/>
            <person name="Detter J.C."/>
            <person name="Han C."/>
            <person name="Tapia R."/>
            <person name="Land M."/>
            <person name="Hauser L."/>
            <person name="Kyrpides N."/>
            <person name="Mikhailova N."/>
            <person name="Flores G."/>
            <person name="Reysenbach A.-L."/>
            <person name="Woyke T."/>
        </authorList>
    </citation>
    <scope>NUCLEOTIDE SEQUENCE</scope>
    <source>
        <strain evidence="13">T469</strain>
    </source>
</reference>
<evidence type="ECO:0000256" key="1">
    <source>
        <dbReference type="ARBA" id="ARBA00001400"/>
    </source>
</evidence>
<keyword evidence="10" id="KW-0411">Iron-sulfur</keyword>
<evidence type="ECO:0000256" key="11">
    <source>
        <dbReference type="ARBA" id="ARBA00023204"/>
    </source>
</evidence>
<evidence type="ECO:0000256" key="9">
    <source>
        <dbReference type="ARBA" id="ARBA00023004"/>
    </source>
</evidence>
<dbReference type="eggNOG" id="arCOG00905">
    <property type="taxonomic scope" value="Archaea"/>
</dbReference>
<dbReference type="NCBIfam" id="TIGR00758">
    <property type="entry name" value="UDG_fam4"/>
    <property type="match status" value="1"/>
</dbReference>
<keyword evidence="8" id="KW-0378">Hydrolase</keyword>
<dbReference type="AlphaFoldDB" id="B5IDK7"/>
<keyword evidence="6" id="KW-0479">Metal-binding</keyword>
<gene>
    <name evidence="13" type="ordered locus">Aboo_0270</name>
</gene>
<evidence type="ECO:0000256" key="10">
    <source>
        <dbReference type="ARBA" id="ARBA00023014"/>
    </source>
</evidence>
<dbReference type="SMART" id="SM00987">
    <property type="entry name" value="UreE_C"/>
    <property type="match status" value="1"/>
</dbReference>
<evidence type="ECO:0000256" key="3">
    <source>
        <dbReference type="ARBA" id="ARBA00012030"/>
    </source>
</evidence>
<dbReference type="CDD" id="cd10030">
    <property type="entry name" value="UDG-F4_TTUDGA_SPO1dp_like"/>
    <property type="match status" value="1"/>
</dbReference>
<dbReference type="GO" id="GO:0004844">
    <property type="term" value="F:uracil DNA N-glycosylase activity"/>
    <property type="evidence" value="ECO:0007669"/>
    <property type="project" value="UniProtKB-EC"/>
</dbReference>
<evidence type="ECO:0000256" key="8">
    <source>
        <dbReference type="ARBA" id="ARBA00022801"/>
    </source>
</evidence>
<dbReference type="KEGG" id="abi:Aboo_0270"/>
<sequence>MLKKERMKELNEEIRKCERCKLYATRKNAVVGEGNLDAKLMLIAQAPGEKEDETGKMFVGPSGKILDELLEIAGLKREEVYMTNLIKCFLPNYRKPKEGEISACSYFLDKEIEIVNPEILVPLGYFATRYIFQKYNVNSPPIYGKLIWTGEIKIYPLEHPSTLLYDDSKREILEEHYRKLGIFKNNCKWMCCCPIVRYYKEGKLDRRWIELYCRGDWESCTRYQMEERGEYHEDCMLPDGRIVRELCED</sequence>
<dbReference type="SUPFAM" id="SSF52141">
    <property type="entry name" value="Uracil-DNA glycosylase-like"/>
    <property type="match status" value="1"/>
</dbReference>
<keyword evidence="11" id="KW-0234">DNA repair</keyword>
<dbReference type="HOGENOM" id="CLU_044815_1_3_2"/>
<comment type="catalytic activity">
    <reaction evidence="1">
        <text>Hydrolyzes single-stranded DNA or mismatched double-stranded DNA and polynucleotides, releasing free uracil.</text>
        <dbReference type="EC" id="3.2.2.27"/>
    </reaction>
</comment>
<organism evidence="13 14">
    <name type="scientific">Aciduliprofundum boonei (strain DSM 19572 / T469)</name>
    <dbReference type="NCBI Taxonomy" id="439481"/>
    <lineage>
        <taxon>Archaea</taxon>
        <taxon>Methanobacteriati</taxon>
        <taxon>Thermoplasmatota</taxon>
        <taxon>DHVE2 group</taxon>
        <taxon>Candidatus Aciduliprofundum</taxon>
    </lineage>
</organism>
<protein>
    <recommendedName>
        <fullName evidence="4">Type-4 uracil-DNA glycosylase</fullName>
        <ecNumber evidence="3">3.2.2.27</ecNumber>
    </recommendedName>
</protein>
<dbReference type="RefSeq" id="WP_008084421.1">
    <property type="nucleotide sequence ID" value="NC_013926.1"/>
</dbReference>
<evidence type="ECO:0000259" key="12">
    <source>
        <dbReference type="SMART" id="SM00986"/>
    </source>
</evidence>
<dbReference type="STRING" id="439481.Aboo_0270"/>
<keyword evidence="9" id="KW-0408">Iron</keyword>
<dbReference type="EMBL" id="CP001941">
    <property type="protein sequence ID" value="ADD08081.1"/>
    <property type="molecule type" value="Genomic_DNA"/>
</dbReference>
<dbReference type="PANTHER" id="PTHR33693">
    <property type="entry name" value="TYPE-5 URACIL-DNA GLYCOSYLASE"/>
    <property type="match status" value="1"/>
</dbReference>
<dbReference type="InterPro" id="IPR051536">
    <property type="entry name" value="UDG_Type-4/5"/>
</dbReference>
<accession>B5IDK7</accession>
<dbReference type="GeneID" id="8827212"/>
<feature type="domain" description="Uracil-DNA glycosylase-like" evidence="12">
    <location>
        <begin position="31"/>
        <end position="178"/>
    </location>
</feature>